<feature type="signal peptide" evidence="1">
    <location>
        <begin position="1"/>
        <end position="20"/>
    </location>
</feature>
<evidence type="ECO:0008006" key="4">
    <source>
        <dbReference type="Google" id="ProtNLM"/>
    </source>
</evidence>
<protein>
    <recommendedName>
        <fullName evidence="4">Lipoprotein</fullName>
    </recommendedName>
</protein>
<accession>A0A3A8EY06</accession>
<keyword evidence="1" id="KW-0732">Signal</keyword>
<evidence type="ECO:0000313" key="3">
    <source>
        <dbReference type="Proteomes" id="UP000280405"/>
    </source>
</evidence>
<dbReference type="AlphaFoldDB" id="A0A3A8EY06"/>
<feature type="chain" id="PRO_5017268520" description="Lipoprotein" evidence="1">
    <location>
        <begin position="21"/>
        <end position="471"/>
    </location>
</feature>
<organism evidence="2 3">
    <name type="scientific">Acinetobacter rongchengensis</name>
    <dbReference type="NCBI Taxonomy" id="2419601"/>
    <lineage>
        <taxon>Bacteria</taxon>
        <taxon>Pseudomonadati</taxon>
        <taxon>Pseudomonadota</taxon>
        <taxon>Gammaproteobacteria</taxon>
        <taxon>Moraxellales</taxon>
        <taxon>Moraxellaceae</taxon>
        <taxon>Acinetobacter</taxon>
    </lineage>
</organism>
<reference evidence="2 3" key="1">
    <citation type="submission" date="2018-09" db="EMBL/GenBank/DDBJ databases">
        <title>The draft genome of Acinetobacter spp. strains.</title>
        <authorList>
            <person name="Qin J."/>
            <person name="Feng Y."/>
            <person name="Zong Z."/>
        </authorList>
    </citation>
    <scope>NUCLEOTIDE SEQUENCE [LARGE SCALE GENOMIC DNA]</scope>
    <source>
        <strain evidence="2 3">WCHAc060115</strain>
    </source>
</reference>
<dbReference type="Proteomes" id="UP000280405">
    <property type="component" value="Unassembled WGS sequence"/>
</dbReference>
<evidence type="ECO:0000256" key="1">
    <source>
        <dbReference type="SAM" id="SignalP"/>
    </source>
</evidence>
<dbReference type="PROSITE" id="PS51257">
    <property type="entry name" value="PROKAR_LIPOPROTEIN"/>
    <property type="match status" value="1"/>
</dbReference>
<dbReference type="OrthoDB" id="6667967at2"/>
<comment type="caution">
    <text evidence="2">The sequence shown here is derived from an EMBL/GenBank/DDBJ whole genome shotgun (WGS) entry which is preliminary data.</text>
</comment>
<evidence type="ECO:0000313" key="2">
    <source>
        <dbReference type="EMBL" id="RKG39455.1"/>
    </source>
</evidence>
<sequence>MLFKKTLLVIMCSSALVACGGGGSSGGDSSSNGGATGGGSVTTPVSDLDKAKQLIATTKAIISYYDGFQDIADNYKAPVEVINNTASDLGRAADIVTTLAELAMEDAQGQTKQYSAAELELLLKQDAIKNQYPLGYDVKNNTLQIQVTSSSIKVTGSADVAYWDEFKEPNAWDWDNPDWLTNKENFVYANQAKVNVTNLVLEAPFIANQSTYNFKIANGGAIEVINAAQQKAKFSFTADSTAKLVHPVSNTLENQETLPNQASLQLKGLVFESADVKATLSEVSSSAKTVKFSNGQSTIEQLIPSELVLKGQVSYLQEVLDLDASIKLNNDLSKVIDISAGHETALNFINADLAVKLSGKLKGANATPTPFSLNVTAKRAEYLKGTANVAVAVDKNALNIEFVSQDITQEKPVVSSVIKHENGAFVQIADIQKFNTVDVKVGTTSYGTISKNSSEQYVVKFIDDTVVYITP</sequence>
<keyword evidence="3" id="KW-1185">Reference proteome</keyword>
<name>A0A3A8EY06_9GAMM</name>
<proteinExistence type="predicted"/>
<dbReference type="EMBL" id="RAXT01000005">
    <property type="protein sequence ID" value="RKG39455.1"/>
    <property type="molecule type" value="Genomic_DNA"/>
</dbReference>
<gene>
    <name evidence="2" type="ORF">D7V20_04485</name>
</gene>
<dbReference type="RefSeq" id="WP_120383136.1">
    <property type="nucleotide sequence ID" value="NZ_RAXT01000005.1"/>
</dbReference>